<dbReference type="SUPFAM" id="SSF49464">
    <property type="entry name" value="Carboxypeptidase regulatory domain-like"/>
    <property type="match status" value="1"/>
</dbReference>
<sequence length="148" mass="16028">MKPKLKLNPQTLHRTVGVWGNPFYMSCLLVATSVLTNISFAATKSISSTNTSLQVLQKRVIKGVIRSKAGEPVVDASIVLKGTNLGTKSSSEGMFRMEVSSNVNVLVVSHLSYHTQEIIIPTSGELNIELLALEEVLEEVVVTSFGVQ</sequence>
<dbReference type="Proteomes" id="UP001500394">
    <property type="component" value="Unassembled WGS sequence"/>
</dbReference>
<keyword evidence="2" id="KW-1185">Reference proteome</keyword>
<dbReference type="Gene3D" id="2.60.40.1120">
    <property type="entry name" value="Carboxypeptidase-like, regulatory domain"/>
    <property type="match status" value="1"/>
</dbReference>
<dbReference type="InterPro" id="IPR008969">
    <property type="entry name" value="CarboxyPept-like_regulatory"/>
</dbReference>
<accession>A0ABP8R425</accession>
<organism evidence="1 2">
    <name type="scientific">Sphingobacterium thermophilum</name>
    <dbReference type="NCBI Taxonomy" id="768534"/>
    <lineage>
        <taxon>Bacteria</taxon>
        <taxon>Pseudomonadati</taxon>
        <taxon>Bacteroidota</taxon>
        <taxon>Sphingobacteriia</taxon>
        <taxon>Sphingobacteriales</taxon>
        <taxon>Sphingobacteriaceae</taxon>
        <taxon>Sphingobacterium</taxon>
    </lineage>
</organism>
<dbReference type="EMBL" id="BAABGR010000024">
    <property type="protein sequence ID" value="GAA4517554.1"/>
    <property type="molecule type" value="Genomic_DNA"/>
</dbReference>
<comment type="caution">
    <text evidence="1">The sequence shown here is derived from an EMBL/GenBank/DDBJ whole genome shotgun (WGS) entry which is preliminary data.</text>
</comment>
<name>A0ABP8R425_9SPHI</name>
<dbReference type="RefSeq" id="WP_345067744.1">
    <property type="nucleotide sequence ID" value="NZ_BAABGR010000024.1"/>
</dbReference>
<evidence type="ECO:0000313" key="2">
    <source>
        <dbReference type="Proteomes" id="UP001500394"/>
    </source>
</evidence>
<protein>
    <recommendedName>
        <fullName evidence="3">TonB-linked outer membrane protein, SusC/RagA family</fullName>
    </recommendedName>
</protein>
<reference evidence="2" key="1">
    <citation type="journal article" date="2019" name="Int. J. Syst. Evol. Microbiol.">
        <title>The Global Catalogue of Microorganisms (GCM) 10K type strain sequencing project: providing services to taxonomists for standard genome sequencing and annotation.</title>
        <authorList>
            <consortium name="The Broad Institute Genomics Platform"/>
            <consortium name="The Broad Institute Genome Sequencing Center for Infectious Disease"/>
            <person name="Wu L."/>
            <person name="Ma J."/>
        </authorList>
    </citation>
    <scope>NUCLEOTIDE SEQUENCE [LARGE SCALE GENOMIC DNA]</scope>
    <source>
        <strain evidence="2">JCM 17858</strain>
    </source>
</reference>
<proteinExistence type="predicted"/>
<dbReference type="Pfam" id="PF13715">
    <property type="entry name" value="CarbopepD_reg_2"/>
    <property type="match status" value="1"/>
</dbReference>
<evidence type="ECO:0008006" key="3">
    <source>
        <dbReference type="Google" id="ProtNLM"/>
    </source>
</evidence>
<gene>
    <name evidence="1" type="ORF">GCM10023173_18190</name>
</gene>
<evidence type="ECO:0000313" key="1">
    <source>
        <dbReference type="EMBL" id="GAA4517554.1"/>
    </source>
</evidence>